<evidence type="ECO:0000313" key="1">
    <source>
        <dbReference type="EMBL" id="QRV16329.1"/>
    </source>
</evidence>
<name>A0A8T8E3N1_9EURY</name>
<sequence>MSGKKLTGRRTVLKTIPATIAGVGVVGAISGSAQADDNITTLGQNDDQLGDNAYVELSVSGPSSTSVQTNTMGIAWAMNHDYGIYGHFKNTTLEFDIKESWNPADSTIDWVEGYSQGTGGITAEHVDYALDTLWAASPIPTPSPFDVTRDSGLDIDRPGSSFTHDLGGWDDKISEDATGGAHFNVSLGTDGSLEDGLYSFEATLSTDVYRQSGFSSGKVGELEAKTSCALVVDT</sequence>
<dbReference type="GeneID" id="62874539"/>
<reference evidence="1 2" key="1">
    <citation type="submission" date="2021-01" db="EMBL/GenBank/DDBJ databases">
        <title>Genome Sequence and Methylation Pattern of Haloterrigena salifodinae BOL5-1, An Extremely Halophilic Archaeon from a Bolivian Salt Mine.</title>
        <authorList>
            <person name="DasSarma P."/>
            <person name="Anton B.P."/>
            <person name="DasSarma S.L."/>
            <person name="von Ehrenheim H.A.L."/>
            <person name="Martinez F.L."/>
            <person name="Guzman D."/>
            <person name="Roberts R.J."/>
            <person name="DasSarma S."/>
        </authorList>
    </citation>
    <scope>NUCLEOTIDE SEQUENCE [LARGE SCALE GENOMIC DNA]</scope>
    <source>
        <strain evidence="1 2">BOL5-1</strain>
    </source>
</reference>
<accession>A0A8T8E3N1</accession>
<proteinExistence type="predicted"/>
<gene>
    <name evidence="1" type="ORF">JMJ58_05405</name>
</gene>
<dbReference type="AlphaFoldDB" id="A0A8T8E3N1"/>
<organism evidence="1 2">
    <name type="scientific">Haloterrigena salifodinae</name>
    <dbReference type="NCBI Taxonomy" id="2675099"/>
    <lineage>
        <taxon>Archaea</taxon>
        <taxon>Methanobacteriati</taxon>
        <taxon>Methanobacteriota</taxon>
        <taxon>Stenosarchaea group</taxon>
        <taxon>Halobacteria</taxon>
        <taxon>Halobacteriales</taxon>
        <taxon>Natrialbaceae</taxon>
        <taxon>Haloterrigena</taxon>
    </lineage>
</organism>
<dbReference type="InterPro" id="IPR006311">
    <property type="entry name" value="TAT_signal"/>
</dbReference>
<dbReference type="RefSeq" id="WP_204748637.1">
    <property type="nucleotide sequence ID" value="NZ_CP069188.1"/>
</dbReference>
<keyword evidence="2" id="KW-1185">Reference proteome</keyword>
<dbReference type="PROSITE" id="PS51318">
    <property type="entry name" value="TAT"/>
    <property type="match status" value="1"/>
</dbReference>
<dbReference type="Proteomes" id="UP000637819">
    <property type="component" value="Chromosome"/>
</dbReference>
<dbReference type="OrthoDB" id="380435at2157"/>
<dbReference type="KEGG" id="hsal:JMJ58_05405"/>
<protein>
    <submittedName>
        <fullName evidence="1">Uncharacterized protein</fullName>
    </submittedName>
</protein>
<dbReference type="EMBL" id="CP069188">
    <property type="protein sequence ID" value="QRV16329.1"/>
    <property type="molecule type" value="Genomic_DNA"/>
</dbReference>
<evidence type="ECO:0000313" key="2">
    <source>
        <dbReference type="Proteomes" id="UP000637819"/>
    </source>
</evidence>